<dbReference type="Pfam" id="PF10139">
    <property type="entry name" value="Virul_Fac"/>
    <property type="match status" value="1"/>
</dbReference>
<dbReference type="RefSeq" id="WP_330072712.1">
    <property type="nucleotide sequence ID" value="NZ_JAZDQJ010000001.1"/>
</dbReference>
<evidence type="ECO:0000256" key="1">
    <source>
        <dbReference type="SAM" id="Coils"/>
    </source>
</evidence>
<gene>
    <name evidence="2" type="ORF">V0R50_00735</name>
</gene>
<feature type="coiled-coil region" evidence="1">
    <location>
        <begin position="29"/>
        <end position="63"/>
    </location>
</feature>
<evidence type="ECO:0000313" key="2">
    <source>
        <dbReference type="EMBL" id="MEE1931728.1"/>
    </source>
</evidence>
<name>A0ABU7HJL7_9PSED</name>
<reference evidence="2 3" key="1">
    <citation type="submission" date="2024-01" db="EMBL/GenBank/DDBJ databases">
        <title>Unpublished Manusciprt.</title>
        <authorList>
            <person name="Duman M."/>
            <person name="Valdes E.G."/>
            <person name="Ajmi N."/>
            <person name="Altun S."/>
            <person name="Saticioglu I.B."/>
        </authorList>
    </citation>
    <scope>NUCLEOTIDE SEQUENCE [LARGE SCALE GENOMIC DNA]</scope>
    <source>
        <strain evidence="2 3">148P</strain>
    </source>
</reference>
<comment type="caution">
    <text evidence="2">The sequence shown here is derived from an EMBL/GenBank/DDBJ whole genome shotgun (WGS) entry which is preliminary data.</text>
</comment>
<keyword evidence="3" id="KW-1185">Reference proteome</keyword>
<proteinExistence type="predicted"/>
<dbReference type="PIRSF" id="PIRSF034586">
    <property type="entry name" value="Vir_effector_SfrC"/>
    <property type="match status" value="1"/>
</dbReference>
<accession>A0ABU7HJL7</accession>
<sequence>MSDLTPKQQQLMNAWGAIYKGAGEALEWIEQVRGNAASVEAEADDLSLRLRKARNQARSLQHAASTPMGVGFFGLSQAGKSYLISSLAANSEGVLESDFGGRTLDFLKHVNPTGGGAEATGVVTRFSRRAQPAPDANYPIELKMLREIELAKILGNTWFEDFNHDKTGYQITPQRIEALLREFEGQEAELPQPGVDGDDVVSLWEYLSSNYTKPLALLEDLYWPRVIKLAPRLNLRQRARLLAPLWGEQALLTELYEVLAGALQKLGHPDKVYAPLTAFFQDTDEARYNIMAVTILNRLGTRRDIPINVLPSKEGKVQSGIGITVAQLAALTVEMTFRLVNPPNDEVVNEVDLLDFPGYRSRDSFSDIRQAASEQSPDEVSPVWNLFLRGKVAYLFERYSDAQEMNALVICTSSKGQSEVVSVGPVLSKWIEKTQGYTPKERAARPPGLIWAITMMDIWLSDTLEKQNRPQRIESCENLLKMTIVERFGNQEWMKDWSGQPFNNTFLVRKPRHANSFIVTDDNRDEVSISERYGEHLDLLAAEFKVYPHVVRHVKEPEESFAAVMKLNDGGISRFASSFTPFADIGFKLSRIEEQLHKCRTGVLENGLYAWREEDFEALLARKMQKIKFLLRPLGADPDVISEVLLALQLPTEQLRELYLSGVYNVDDDEEEAGEAEPAFTAPANKAPAIDFDFDDFHDDAPAPASAPAAKPLARRLNAEQRFARAALKAWIKHMREIGNQPQRLVSLRMTRELMDGLVEELVSAARRPALLEQLDAAVTRRIIGGARRDQLVQRQVLEVQLVMRDFLSWFGLLGKPLEQRPARMQGTRGPVFDFYGKVAVGDLPDLPEEPSHQEQRFHMDWLSSLAWLIKENAKSGSDPEITTEQRRQLAVLLNTFEASRA</sequence>
<organism evidence="2 3">
    <name type="scientific">Pseudomonas ulcerans</name>
    <dbReference type="NCBI Taxonomy" id="3115852"/>
    <lineage>
        <taxon>Bacteria</taxon>
        <taxon>Pseudomonadati</taxon>
        <taxon>Pseudomonadota</taxon>
        <taxon>Gammaproteobacteria</taxon>
        <taxon>Pseudomonadales</taxon>
        <taxon>Pseudomonadaceae</taxon>
        <taxon>Pseudomonas</taxon>
    </lineage>
</organism>
<dbReference type="InterPro" id="IPR017030">
    <property type="entry name" value="Vir_effector_SfrC"/>
</dbReference>
<protein>
    <submittedName>
        <fullName evidence="2">Virulence factor SrfC family protein</fullName>
    </submittedName>
</protein>
<keyword evidence="1" id="KW-0175">Coiled coil</keyword>
<evidence type="ECO:0000313" key="3">
    <source>
        <dbReference type="Proteomes" id="UP001335100"/>
    </source>
</evidence>
<dbReference type="Proteomes" id="UP001335100">
    <property type="component" value="Unassembled WGS sequence"/>
</dbReference>
<dbReference type="EMBL" id="JAZDQJ010000001">
    <property type="protein sequence ID" value="MEE1931728.1"/>
    <property type="molecule type" value="Genomic_DNA"/>
</dbReference>